<feature type="domain" description="Carboxymuconolactone decarboxylase-like" evidence="1">
    <location>
        <begin position="97"/>
        <end position="157"/>
    </location>
</feature>
<comment type="caution">
    <text evidence="2">The sequence shown here is derived from an EMBL/GenBank/DDBJ whole genome shotgun (WGS) entry which is preliminary data.</text>
</comment>
<evidence type="ECO:0000259" key="1">
    <source>
        <dbReference type="Pfam" id="PF02627"/>
    </source>
</evidence>
<dbReference type="AlphaFoldDB" id="A0A1R1XM12"/>
<dbReference type="Gene3D" id="1.20.1290.10">
    <property type="entry name" value="AhpD-like"/>
    <property type="match status" value="1"/>
</dbReference>
<gene>
    <name evidence="2" type="ORF">AYI70_g7110</name>
</gene>
<dbReference type="Pfam" id="PF02627">
    <property type="entry name" value="CMD"/>
    <property type="match status" value="1"/>
</dbReference>
<dbReference type="InterPro" id="IPR052999">
    <property type="entry name" value="PTS1_Protein"/>
</dbReference>
<dbReference type="EMBL" id="LSSN01002596">
    <property type="protein sequence ID" value="OMJ15667.1"/>
    <property type="molecule type" value="Genomic_DNA"/>
</dbReference>
<protein>
    <recommendedName>
        <fullName evidence="1">Carboxymuconolactone decarboxylase-like domain-containing protein</fullName>
    </recommendedName>
</protein>
<evidence type="ECO:0000313" key="2">
    <source>
        <dbReference type="EMBL" id="OMJ15667.1"/>
    </source>
</evidence>
<name>A0A1R1XM12_9FUNG</name>
<dbReference type="STRING" id="133412.A0A1R1XM12"/>
<dbReference type="SUPFAM" id="SSF69118">
    <property type="entry name" value="AhpD-like"/>
    <property type="match status" value="1"/>
</dbReference>
<dbReference type="PANTHER" id="PTHR28180:SF2">
    <property type="entry name" value="PEROXISOMAL PROTEIN 2"/>
    <property type="match status" value="1"/>
</dbReference>
<sequence length="165" mass="18584">MISKSDFEEINQDSNVFEKDLSVLIATLNAVVSAFEGVDEEIKKAISGKPLRDESIQNFEAMESRGRNLFNRIYTKHSDIVYGKMFELYPDMARFVITEYYGKLMSESKILNEMETELCMIGALVPLNVPPQLKSHVIGAKRLGASELQINAALKIANIIITKHL</sequence>
<evidence type="ECO:0000313" key="3">
    <source>
        <dbReference type="Proteomes" id="UP000187283"/>
    </source>
</evidence>
<organism evidence="2 3">
    <name type="scientific">Smittium culicis</name>
    <dbReference type="NCBI Taxonomy" id="133412"/>
    <lineage>
        <taxon>Eukaryota</taxon>
        <taxon>Fungi</taxon>
        <taxon>Fungi incertae sedis</taxon>
        <taxon>Zoopagomycota</taxon>
        <taxon>Kickxellomycotina</taxon>
        <taxon>Harpellomycetes</taxon>
        <taxon>Harpellales</taxon>
        <taxon>Legeriomycetaceae</taxon>
        <taxon>Smittium</taxon>
    </lineage>
</organism>
<keyword evidence="3" id="KW-1185">Reference proteome</keyword>
<proteinExistence type="predicted"/>
<reference evidence="2 3" key="1">
    <citation type="submission" date="2017-01" db="EMBL/GenBank/DDBJ databases">
        <authorList>
            <person name="Mah S.A."/>
            <person name="Swanson W.J."/>
            <person name="Moy G.W."/>
            <person name="Vacquier V.D."/>
        </authorList>
    </citation>
    <scope>NUCLEOTIDE SEQUENCE [LARGE SCALE GENOMIC DNA]</scope>
    <source>
        <strain evidence="2 3">GSMNP</strain>
    </source>
</reference>
<dbReference type="PANTHER" id="PTHR28180">
    <property type="entry name" value="CONSERVED MITOCHONDRIAL PROTEIN-RELATED"/>
    <property type="match status" value="1"/>
</dbReference>
<dbReference type="InterPro" id="IPR029032">
    <property type="entry name" value="AhpD-like"/>
</dbReference>
<dbReference type="OrthoDB" id="5537330at2759"/>
<accession>A0A1R1XM12</accession>
<dbReference type="InterPro" id="IPR003779">
    <property type="entry name" value="CMD-like"/>
</dbReference>
<dbReference type="Proteomes" id="UP000187283">
    <property type="component" value="Unassembled WGS sequence"/>
</dbReference>